<sequence>MNGLLALAFTAGMLAPVNPCGFALLPAWITHTLGDTATEPLGVRTARALRTGVAFTLGFAGTLAVAGLAISAGARALISAAPWLGLVVGVALVLLGVVMFTGRVLGLRLPTRALRPATGPGGTTGIVLAGIGYAAASLSCTFGVLLAVIAQAQATAGWGALLAVFVAYTLGAATILLLVSLAAAAAGTALTHHLAALARHGTRITATVLILTGAYLAWYWLPAVTGDTTGTNGFAALSTTASTWLQNHTPLMATIAALTVLTAAVTVLAHRMIRRRVTDAAPVDCCTPTTVIEEGRPQ</sequence>
<dbReference type="AlphaFoldDB" id="A0A172UGE3"/>
<dbReference type="PANTHER" id="PTHR31272">
    <property type="entry name" value="CYTOCHROME C-TYPE BIOGENESIS PROTEIN HI_1454-RELATED"/>
    <property type="match status" value="1"/>
</dbReference>
<dbReference type="InterPro" id="IPR051790">
    <property type="entry name" value="Cytochrome_c-biogenesis_DsbD"/>
</dbReference>
<feature type="transmembrane region" description="Helical" evidence="1">
    <location>
        <begin position="126"/>
        <end position="150"/>
    </location>
</feature>
<feature type="transmembrane region" description="Helical" evidence="1">
    <location>
        <begin position="251"/>
        <end position="269"/>
    </location>
</feature>
<dbReference type="EMBL" id="CP015596">
    <property type="protein sequence ID" value="ANE78253.1"/>
    <property type="molecule type" value="Genomic_DNA"/>
</dbReference>
<evidence type="ECO:0000313" key="2">
    <source>
        <dbReference type="EMBL" id="ANE78253.1"/>
    </source>
</evidence>
<keyword evidence="1" id="KW-0812">Transmembrane</keyword>
<evidence type="ECO:0000313" key="3">
    <source>
        <dbReference type="Proteomes" id="UP000077143"/>
    </source>
</evidence>
<dbReference type="RefSeq" id="WP_010596917.1">
    <property type="nucleotide sequence ID" value="NZ_CP015596.1"/>
</dbReference>
<keyword evidence="1" id="KW-1133">Transmembrane helix</keyword>
<dbReference type="OrthoDB" id="5244297at2"/>
<dbReference type="Proteomes" id="UP000077143">
    <property type="component" value="Chromosome"/>
</dbReference>
<dbReference type="PANTHER" id="PTHR31272:SF4">
    <property type="entry name" value="CYTOCHROME C-TYPE BIOGENESIS PROTEIN HI_1454-RELATED"/>
    <property type="match status" value="1"/>
</dbReference>
<dbReference type="STRING" id="1682113.A7U43_01900"/>
<feature type="transmembrane region" description="Helical" evidence="1">
    <location>
        <begin position="83"/>
        <end position="105"/>
    </location>
</feature>
<name>A0A172UGE3_9MYCO</name>
<proteinExistence type="predicted"/>
<keyword evidence="1" id="KW-0472">Membrane</keyword>
<gene>
    <name evidence="2" type="ORF">A7U43_01900</name>
</gene>
<feature type="transmembrane region" description="Helical" evidence="1">
    <location>
        <begin position="204"/>
        <end position="221"/>
    </location>
</feature>
<feature type="transmembrane region" description="Helical" evidence="1">
    <location>
        <begin position="156"/>
        <end position="183"/>
    </location>
</feature>
<evidence type="ECO:0000256" key="1">
    <source>
        <dbReference type="SAM" id="Phobius"/>
    </source>
</evidence>
<keyword evidence="3" id="KW-1185">Reference proteome</keyword>
<organism evidence="2 3">
    <name type="scientific">Mycobacterium adipatum</name>
    <dbReference type="NCBI Taxonomy" id="1682113"/>
    <lineage>
        <taxon>Bacteria</taxon>
        <taxon>Bacillati</taxon>
        <taxon>Actinomycetota</taxon>
        <taxon>Actinomycetes</taxon>
        <taxon>Mycobacteriales</taxon>
        <taxon>Mycobacteriaceae</taxon>
        <taxon>Mycobacterium</taxon>
    </lineage>
</organism>
<accession>A0A172UGE3</accession>
<protein>
    <submittedName>
        <fullName evidence="2">Mercury transporter</fullName>
    </submittedName>
</protein>
<reference evidence="2 3" key="1">
    <citation type="submission" date="2016-05" db="EMBL/GenBank/DDBJ databases">
        <title>Complete genome sequence of a phthalic acid esters degrading Mycobacterium sp. YC-RL4.</title>
        <authorList>
            <person name="Ren L."/>
            <person name="Fan S."/>
            <person name="Ruth N."/>
            <person name="Jia Y."/>
            <person name="Wang J."/>
            <person name="Qiao C."/>
        </authorList>
    </citation>
    <scope>NUCLEOTIDE SEQUENCE [LARGE SCALE GENOMIC DNA]</scope>
    <source>
        <strain evidence="2 3">YC-RL4</strain>
    </source>
</reference>
<dbReference type="KEGG" id="madi:A7U43_01900"/>